<name>A0ACC6NYR2_9BURK</name>
<evidence type="ECO:0000313" key="1">
    <source>
        <dbReference type="EMBL" id="MEJ7137078.1"/>
    </source>
</evidence>
<accession>A0ACC6NYR2</accession>
<reference evidence="1" key="1">
    <citation type="submission" date="2023-10" db="EMBL/GenBank/DDBJ databases">
        <title>Amphibacter perezi, gen. nov., sp. nov. a novel taxa of the family Comamonadaceae, class Betaproteobacteria isolated from the skin microbiota of Pelophylax perezi from different populations.</title>
        <authorList>
            <person name="Costa S."/>
            <person name="Proenca D.N."/>
            <person name="Lopes I."/>
            <person name="Morais P.V."/>
        </authorList>
    </citation>
    <scope>NUCLEOTIDE SEQUENCE</scope>
    <source>
        <strain evidence="1">SL12-8</strain>
    </source>
</reference>
<dbReference type="Proteomes" id="UP001364695">
    <property type="component" value="Unassembled WGS sequence"/>
</dbReference>
<keyword evidence="2" id="KW-1185">Reference proteome</keyword>
<dbReference type="EMBL" id="JAWDIE010000002">
    <property type="protein sequence ID" value="MEJ7137078.1"/>
    <property type="molecule type" value="Genomic_DNA"/>
</dbReference>
<organism evidence="1 2">
    <name type="scientific">Amphibiibacter pelophylacis</name>
    <dbReference type="NCBI Taxonomy" id="1799477"/>
    <lineage>
        <taxon>Bacteria</taxon>
        <taxon>Pseudomonadati</taxon>
        <taxon>Pseudomonadota</taxon>
        <taxon>Betaproteobacteria</taxon>
        <taxon>Burkholderiales</taxon>
        <taxon>Sphaerotilaceae</taxon>
        <taxon>Amphibiibacter</taxon>
    </lineage>
</organism>
<sequence>MKKLWVAAAIALAAVTMTTAPSDVYAKRMGGGKSLGMKRQATPPAAAPNTPTASPSAAAPAAAAGTAAAAAKPARSWMGPIAGLAAGLGLAALFSSLGLGGELANFVMIALLVMLAVVAFRFIMRRMNPAAGAANASGLNPAAAGAGLGGMSGAASQAAQRTTTAFQPLQPQTPVAQPMSAPAGTPASAPLAAEAGPADFDAAAFERIAKLLFIRLQAANDAGQTDDLRKFTTPELFAELRLDIQERGATEQRTDVVQLDAQMLDVARENHQGSDLWVASVRFHGLIREEKDAAAEAFDEVWHFIRPAMAEDADWRIAGIAQSQN</sequence>
<protein>
    <submittedName>
        <fullName evidence="1">Tim44-like domain-containing protein</fullName>
    </submittedName>
</protein>
<gene>
    <name evidence="1" type="ORF">RV045_01365</name>
</gene>
<proteinExistence type="predicted"/>
<evidence type="ECO:0000313" key="2">
    <source>
        <dbReference type="Proteomes" id="UP001364695"/>
    </source>
</evidence>
<comment type="caution">
    <text evidence="1">The sequence shown here is derived from an EMBL/GenBank/DDBJ whole genome shotgun (WGS) entry which is preliminary data.</text>
</comment>